<feature type="compositionally biased region" description="Basic and acidic residues" evidence="1">
    <location>
        <begin position="131"/>
        <end position="141"/>
    </location>
</feature>
<dbReference type="Gene3D" id="2.60.200.20">
    <property type="match status" value="1"/>
</dbReference>
<feature type="region of interest" description="Disordered" evidence="1">
    <location>
        <begin position="127"/>
        <end position="175"/>
    </location>
</feature>
<evidence type="ECO:0000256" key="1">
    <source>
        <dbReference type="SAM" id="MobiDB-lite"/>
    </source>
</evidence>
<protein>
    <recommendedName>
        <fullName evidence="7">EscD/YscD/HrpQ family type III secretion system inner membrane ring protein</fullName>
    </recommendedName>
</protein>
<dbReference type="InterPro" id="IPR032034">
    <property type="entry name" value="YscD_ppl_1st"/>
</dbReference>
<dbReference type="NCBIfam" id="TIGR02500">
    <property type="entry name" value="type_III_yscD"/>
    <property type="match status" value="1"/>
</dbReference>
<dbReference type="InterPro" id="IPR012843">
    <property type="entry name" value="YscD"/>
</dbReference>
<evidence type="ECO:0000313" key="5">
    <source>
        <dbReference type="EMBL" id="EXJ15662.1"/>
    </source>
</evidence>
<accession>W9VHY5</accession>
<dbReference type="Proteomes" id="UP000019460">
    <property type="component" value="Unassembled WGS sequence"/>
</dbReference>
<dbReference type="SUPFAM" id="SSF49879">
    <property type="entry name" value="SMAD/FHA domain"/>
    <property type="match status" value="1"/>
</dbReference>
<dbReference type="InterPro" id="IPR008984">
    <property type="entry name" value="SMAD_FHA_dom_sf"/>
</dbReference>
<gene>
    <name evidence="5" type="ORF">D779_1169</name>
</gene>
<name>W9VHY5_9GAMM</name>
<dbReference type="InterPro" id="IPR053946">
    <property type="entry name" value="YscD_ppl_3rd"/>
</dbReference>
<keyword evidence="6" id="KW-1185">Reference proteome</keyword>
<dbReference type="Pfam" id="PF16697">
    <property type="entry name" value="Yop-YscD_cpl"/>
    <property type="match status" value="1"/>
</dbReference>
<dbReference type="EMBL" id="AONC01000023">
    <property type="protein sequence ID" value="EXJ15662.1"/>
    <property type="molecule type" value="Genomic_DNA"/>
</dbReference>
<evidence type="ECO:0000313" key="6">
    <source>
        <dbReference type="Proteomes" id="UP000019460"/>
    </source>
</evidence>
<evidence type="ECO:0000259" key="3">
    <source>
        <dbReference type="Pfam" id="PF16697"/>
    </source>
</evidence>
<evidence type="ECO:0000259" key="2">
    <source>
        <dbReference type="Pfam" id="PF16693"/>
    </source>
</evidence>
<evidence type="ECO:0008006" key="7">
    <source>
        <dbReference type="Google" id="ProtNLM"/>
    </source>
</evidence>
<dbReference type="InterPro" id="IPR032030">
    <property type="entry name" value="YscD_cytoplasmic_dom"/>
</dbReference>
<dbReference type="RefSeq" id="WP_043752138.1">
    <property type="nucleotide sequence ID" value="NZ_AONC01000023.1"/>
</dbReference>
<dbReference type="STRING" id="1249627.D779_1169"/>
<dbReference type="Pfam" id="PF21934">
    <property type="entry name" value="Yop-YscD_ppl_3rd"/>
    <property type="match status" value="1"/>
</dbReference>
<feature type="domain" description="YscD cytoplasmic" evidence="3">
    <location>
        <begin position="21"/>
        <end position="110"/>
    </location>
</feature>
<sequence length="500" mass="54934">MEPERPSPSPDARRPDWVLHLLAGLQRGAEARLQDGIEYILGRDESCDLVLWDESVASRHLSLLAHPGSIRAQALEQPIHLAGRQLVPGESIELDIATGLRLGDVALAVGRPDTRWSDLTIPDPAAVAASPREEPDAREPEQPDLPAASPVAEAGPSVPPEGTLEDSDRPNPAKPWWGSGRGLVAASVLLVPILAGLGWFALAPRQVPVAGASPATDRTTMERAQDLVERLGLGPVEMERRPDGVLILRGYCETRAKRDELTAAAEAAGLPLVNRLWPEDGVRRILAETLDRLGGGHLDYEYLGAGEVRVHGLLRSGLSAEEVERSLRNDVPGIRNLVMDAQELGPFLEDLREALRDGDLDRKLSIHSEDPPITLKGRLNTRDMEVWDRLRKQLAERYPRLPPLVSEVMHDPRERRLAEASGQPAAEAETPGHVAWPAIRVRGILIGANDIAYAVLDNGEQVMRGDLIADRYRVEEIRFDRVIARLGEERHVFRVGVDTR</sequence>
<feature type="domain" description="YscD-like Bon-like" evidence="4">
    <location>
        <begin position="349"/>
        <end position="408"/>
    </location>
</feature>
<proteinExistence type="predicted"/>
<dbReference type="Pfam" id="PF16693">
    <property type="entry name" value="Yop-YscD_ppl_1st"/>
    <property type="match status" value="1"/>
</dbReference>
<evidence type="ECO:0000259" key="4">
    <source>
        <dbReference type="Pfam" id="PF21934"/>
    </source>
</evidence>
<organism evidence="5 6">
    <name type="scientific">Imhoffiella purpurea</name>
    <dbReference type="NCBI Taxonomy" id="1249627"/>
    <lineage>
        <taxon>Bacteria</taxon>
        <taxon>Pseudomonadati</taxon>
        <taxon>Pseudomonadota</taxon>
        <taxon>Gammaproteobacteria</taxon>
        <taxon>Chromatiales</taxon>
        <taxon>Chromatiaceae</taxon>
        <taxon>Imhoffiella</taxon>
    </lineage>
</organism>
<dbReference type="AlphaFoldDB" id="W9VHY5"/>
<comment type="caution">
    <text evidence="5">The sequence shown here is derived from an EMBL/GenBank/DDBJ whole genome shotgun (WGS) entry which is preliminary data.</text>
</comment>
<reference evidence="5 6" key="1">
    <citation type="submission" date="2012-11" db="EMBL/GenBank/DDBJ databases">
        <title>Genome assembly of Thiorhodococcus sp. AK35.</title>
        <authorList>
            <person name="Nupur N."/>
            <person name="Khatri I."/>
            <person name="Subramanian S."/>
            <person name="Pinnaka A."/>
        </authorList>
    </citation>
    <scope>NUCLEOTIDE SEQUENCE [LARGE SCALE GENOMIC DNA]</scope>
    <source>
        <strain evidence="5 6">AK35</strain>
    </source>
</reference>
<dbReference type="OrthoDB" id="5620712at2"/>
<dbReference type="eggNOG" id="COG1716">
    <property type="taxonomic scope" value="Bacteria"/>
</dbReference>
<feature type="domain" description="YscD-like Bon-like" evidence="2">
    <location>
        <begin position="221"/>
        <end position="271"/>
    </location>
</feature>